<evidence type="ECO:0000256" key="5">
    <source>
        <dbReference type="SAM" id="Phobius"/>
    </source>
</evidence>
<reference evidence="7" key="1">
    <citation type="submission" date="2022-11" db="UniProtKB">
        <authorList>
            <consortium name="WormBaseParasite"/>
        </authorList>
    </citation>
    <scope>IDENTIFICATION</scope>
</reference>
<keyword evidence="6" id="KW-1185">Reference proteome</keyword>
<dbReference type="InterPro" id="IPR008952">
    <property type="entry name" value="Tetraspanin_EC2_sf"/>
</dbReference>
<accession>A0A915J7X8</accession>
<dbReference type="Gene3D" id="1.10.1450.10">
    <property type="entry name" value="Tetraspanin"/>
    <property type="match status" value="1"/>
</dbReference>
<evidence type="ECO:0000256" key="4">
    <source>
        <dbReference type="ARBA" id="ARBA00023136"/>
    </source>
</evidence>
<protein>
    <submittedName>
        <fullName evidence="7">Uncharacterized protein</fullName>
    </submittedName>
</protein>
<dbReference type="PANTHER" id="PTHR19282">
    <property type="entry name" value="TETRASPANIN"/>
    <property type="match status" value="1"/>
</dbReference>
<organism evidence="6 7">
    <name type="scientific">Romanomermis culicivorax</name>
    <name type="common">Nematode worm</name>
    <dbReference type="NCBI Taxonomy" id="13658"/>
    <lineage>
        <taxon>Eukaryota</taxon>
        <taxon>Metazoa</taxon>
        <taxon>Ecdysozoa</taxon>
        <taxon>Nematoda</taxon>
        <taxon>Enoplea</taxon>
        <taxon>Dorylaimia</taxon>
        <taxon>Mermithida</taxon>
        <taxon>Mermithoidea</taxon>
        <taxon>Mermithidae</taxon>
        <taxon>Romanomermis</taxon>
    </lineage>
</organism>
<feature type="transmembrane region" description="Helical" evidence="5">
    <location>
        <begin position="123"/>
        <end position="146"/>
    </location>
</feature>
<dbReference type="WBParaSite" id="nRc.2.0.1.t21853-RA">
    <property type="protein sequence ID" value="nRc.2.0.1.t21853-RA"/>
    <property type="gene ID" value="nRc.2.0.1.g21853"/>
</dbReference>
<comment type="subcellular location">
    <subcellularLocation>
        <location evidence="1">Membrane</location>
        <topology evidence="1">Multi-pass membrane protein</topology>
    </subcellularLocation>
</comment>
<keyword evidence="3 5" id="KW-1133">Transmembrane helix</keyword>
<keyword evidence="2 5" id="KW-0812">Transmembrane</keyword>
<dbReference type="Pfam" id="PF00335">
    <property type="entry name" value="Tetraspanin"/>
    <property type="match status" value="1"/>
</dbReference>
<evidence type="ECO:0000256" key="1">
    <source>
        <dbReference type="ARBA" id="ARBA00004141"/>
    </source>
</evidence>
<dbReference type="AlphaFoldDB" id="A0A915J7X8"/>
<keyword evidence="4 5" id="KW-0472">Membrane</keyword>
<evidence type="ECO:0000256" key="2">
    <source>
        <dbReference type="ARBA" id="ARBA00022692"/>
    </source>
</evidence>
<evidence type="ECO:0000313" key="6">
    <source>
        <dbReference type="Proteomes" id="UP000887565"/>
    </source>
</evidence>
<dbReference type="Proteomes" id="UP000887565">
    <property type="component" value="Unplaced"/>
</dbReference>
<dbReference type="PANTHER" id="PTHR19282:SF544">
    <property type="entry name" value="TETRASPANIN"/>
    <property type="match status" value="1"/>
</dbReference>
<evidence type="ECO:0000256" key="3">
    <source>
        <dbReference type="ARBA" id="ARBA00022989"/>
    </source>
</evidence>
<dbReference type="SUPFAM" id="SSF48652">
    <property type="entry name" value="Tetraspanin"/>
    <property type="match status" value="1"/>
</dbReference>
<evidence type="ECO:0000313" key="7">
    <source>
        <dbReference type="WBParaSite" id="nRc.2.0.1.t21853-RA"/>
    </source>
</evidence>
<dbReference type="InterPro" id="IPR018499">
    <property type="entry name" value="Tetraspanin/Peripherin"/>
</dbReference>
<sequence>MHRKNQNLTSIITARVQETMKNYPVKAESMSLWDSLQRNFNCCGTLNYTDWSDSVAYYRINEKLPQGCCGYTVHSEEIVTSDFRETVCSADSADLYIGKPKPYDPGLGCLDKMLTWINKNSTIISSVGLVIASLQVFEILFSCCLARRVKRDDEYYYSYY</sequence>
<dbReference type="GO" id="GO:0005886">
    <property type="term" value="C:plasma membrane"/>
    <property type="evidence" value="ECO:0007669"/>
    <property type="project" value="TreeGrafter"/>
</dbReference>
<dbReference type="OMA" id="YEESAWK"/>
<proteinExistence type="predicted"/>
<name>A0A915J7X8_ROMCU</name>